<gene>
    <name evidence="6" type="ordered locus">Trad_0746</name>
</gene>
<accession>D7CTM4</accession>
<evidence type="ECO:0000256" key="1">
    <source>
        <dbReference type="ARBA" id="ARBA00001964"/>
    </source>
</evidence>
<dbReference type="GO" id="GO:0003863">
    <property type="term" value="F:branched-chain 2-oxo acid dehydrogenase activity"/>
    <property type="evidence" value="ECO:0007669"/>
    <property type="project" value="UniProtKB-EC"/>
</dbReference>
<dbReference type="Gene3D" id="3.40.50.970">
    <property type="match status" value="1"/>
</dbReference>
<comment type="cofactor">
    <cofactor evidence="1 4">
        <name>thiamine diphosphate</name>
        <dbReference type="ChEBI" id="CHEBI:58937"/>
    </cofactor>
</comment>
<dbReference type="OrthoDB" id="9766715at2"/>
<sequence length="369" mass="40411">MIQEVQRFKPFSAKPIALLSEAGEWRGPFDLDLTEEKLLTMYRDLVRARLLDERLGKLQRMGKTSFVAPAAGHEGAHIGVAHALRPGFDWLFPYYRDMGMVLALGVPPKELFAQSLATRADPNKGRQMPAHPGSAALNVFTAASPIASHLGPAVGAAISMKLRGTGQVAVASFGDGATSEGDFHAAVNFAGVQGAPIVLVCENNRYAISVDFHKQTASENIAVKAHAYGMPGYVVDGMDTLACYYVMQEVVERARSGHGPALVEMVVYRYGAHSSADDDARYRPREEVQRWRQRDPLRRFKAFLERRGLLDDAKEAALRESAEAELAAALKEAEAAGPVPTDWLFDDVYAERPAFLEEQRAQLEGVTRG</sequence>
<evidence type="ECO:0000256" key="3">
    <source>
        <dbReference type="ARBA" id="ARBA00023052"/>
    </source>
</evidence>
<dbReference type="Pfam" id="PF00676">
    <property type="entry name" value="E1_dh"/>
    <property type="match status" value="1"/>
</dbReference>
<evidence type="ECO:0000256" key="2">
    <source>
        <dbReference type="ARBA" id="ARBA00023002"/>
    </source>
</evidence>
<evidence type="ECO:0000313" key="7">
    <source>
        <dbReference type="Proteomes" id="UP000000379"/>
    </source>
</evidence>
<dbReference type="KEGG" id="tra:Trad_0746"/>
<comment type="catalytic activity">
    <reaction evidence="4">
        <text>N(6)-[(R)-lipoyl]-L-lysyl-[protein] + 3-methyl-2-oxobutanoate + H(+) = N(6)-[(R)-S(8)-2-methylpropanoyldihydrolipoyl]-L-lysyl-[protein] + CO2</text>
        <dbReference type="Rhea" id="RHEA:13457"/>
        <dbReference type="Rhea" id="RHEA-COMP:10474"/>
        <dbReference type="Rhea" id="RHEA-COMP:10497"/>
        <dbReference type="ChEBI" id="CHEBI:11851"/>
        <dbReference type="ChEBI" id="CHEBI:15378"/>
        <dbReference type="ChEBI" id="CHEBI:16526"/>
        <dbReference type="ChEBI" id="CHEBI:83099"/>
        <dbReference type="ChEBI" id="CHEBI:83142"/>
        <dbReference type="EC" id="1.2.4.4"/>
    </reaction>
</comment>
<comment type="similarity">
    <text evidence="4">Belongs to the BCKDHA family.</text>
</comment>
<evidence type="ECO:0000313" key="6">
    <source>
        <dbReference type="EMBL" id="ADI13881.1"/>
    </source>
</evidence>
<dbReference type="AlphaFoldDB" id="D7CTM4"/>
<keyword evidence="7" id="KW-1185">Reference proteome</keyword>
<dbReference type="RefSeq" id="WP_013177253.1">
    <property type="nucleotide sequence ID" value="NC_014221.1"/>
</dbReference>
<evidence type="ECO:0000259" key="5">
    <source>
        <dbReference type="Pfam" id="PF00676"/>
    </source>
</evidence>
<dbReference type="EMBL" id="CP002049">
    <property type="protein sequence ID" value="ADI13881.1"/>
    <property type="molecule type" value="Genomic_DNA"/>
</dbReference>
<dbReference type="PANTHER" id="PTHR43380:SF1">
    <property type="entry name" value="2-OXOISOVALERATE DEHYDROGENASE SUBUNIT ALPHA, MITOCHONDRIAL"/>
    <property type="match status" value="1"/>
</dbReference>
<dbReference type="InterPro" id="IPR029061">
    <property type="entry name" value="THDP-binding"/>
</dbReference>
<name>D7CTM4_TRURR</name>
<dbReference type="EC" id="1.2.4.4" evidence="4"/>
<evidence type="ECO:0000256" key="4">
    <source>
        <dbReference type="RuleBase" id="RU365014"/>
    </source>
</evidence>
<dbReference type="SUPFAM" id="SSF52518">
    <property type="entry name" value="Thiamin diphosphate-binding fold (THDP-binding)"/>
    <property type="match status" value="1"/>
</dbReference>
<protein>
    <recommendedName>
        <fullName evidence="4">2-oxoisovalerate dehydrogenase subunit alpha</fullName>
        <ecNumber evidence="4">1.2.4.4</ecNumber>
    </recommendedName>
    <alternativeName>
        <fullName evidence="4">Branched-chain alpha-keto acid dehydrogenase E1 component alpha chain</fullName>
    </alternativeName>
</protein>
<keyword evidence="2 4" id="KW-0560">Oxidoreductase</keyword>
<dbReference type="InterPro" id="IPR050771">
    <property type="entry name" value="Alpha-ketoacid_DH_E1_comp"/>
</dbReference>
<comment type="function">
    <text evidence="4">The branched-chain alpha-keto dehydrogenase complex catalyzes the overall conversion of alpha-keto acids to acyl-CoA and CO(2). It contains multiple copies of three enzymatic components: branched-chain alpha-keto acid decarboxylase (E1), lipoamide acyltransferase (E2) and lipoamide dehydrogenase (E3).</text>
</comment>
<dbReference type="eggNOG" id="COG1071">
    <property type="taxonomic scope" value="Bacteria"/>
</dbReference>
<dbReference type="CDD" id="cd02000">
    <property type="entry name" value="TPP_E1_PDC_ADC_BCADC"/>
    <property type="match status" value="1"/>
</dbReference>
<reference evidence="6 7" key="2">
    <citation type="journal article" date="2011" name="Stand. Genomic Sci.">
        <title>Complete genome sequence of Truepera radiovictrix type strain (RQ-24).</title>
        <authorList>
            <person name="Ivanova N."/>
            <person name="Rohde C."/>
            <person name="Munk C."/>
            <person name="Nolan M."/>
            <person name="Lucas S."/>
            <person name="Del Rio T.G."/>
            <person name="Tice H."/>
            <person name="Deshpande S."/>
            <person name="Cheng J.F."/>
            <person name="Tapia R."/>
            <person name="Han C."/>
            <person name="Goodwin L."/>
            <person name="Pitluck S."/>
            <person name="Liolios K."/>
            <person name="Mavromatis K."/>
            <person name="Mikhailova N."/>
            <person name="Pati A."/>
            <person name="Chen A."/>
            <person name="Palaniappan K."/>
            <person name="Land M."/>
            <person name="Hauser L."/>
            <person name="Chang Y.J."/>
            <person name="Jeffries C.D."/>
            <person name="Brambilla E."/>
            <person name="Rohde M."/>
            <person name="Goker M."/>
            <person name="Tindall B.J."/>
            <person name="Woyke T."/>
            <person name="Bristow J."/>
            <person name="Eisen J.A."/>
            <person name="Markowitz V."/>
            <person name="Hugenholtz P."/>
            <person name="Kyrpides N.C."/>
            <person name="Klenk H.P."/>
            <person name="Lapidus A."/>
        </authorList>
    </citation>
    <scope>NUCLEOTIDE SEQUENCE [LARGE SCALE GENOMIC DNA]</scope>
    <source>
        <strain evidence="7">DSM 17093 / CIP 108686 / LMG 22925 / RQ-24</strain>
    </source>
</reference>
<dbReference type="InterPro" id="IPR001017">
    <property type="entry name" value="DH_E1"/>
</dbReference>
<dbReference type="HOGENOM" id="CLU_029393_1_0_0"/>
<dbReference type="GO" id="GO:0009083">
    <property type="term" value="P:branched-chain amino acid catabolic process"/>
    <property type="evidence" value="ECO:0007669"/>
    <property type="project" value="TreeGrafter"/>
</dbReference>
<organism evidence="6 7">
    <name type="scientific">Truepera radiovictrix (strain DSM 17093 / CIP 108686 / LMG 22925 / RQ-24)</name>
    <dbReference type="NCBI Taxonomy" id="649638"/>
    <lineage>
        <taxon>Bacteria</taxon>
        <taxon>Thermotogati</taxon>
        <taxon>Deinococcota</taxon>
        <taxon>Deinococci</taxon>
        <taxon>Trueperales</taxon>
        <taxon>Trueperaceae</taxon>
        <taxon>Truepera</taxon>
    </lineage>
</organism>
<reference evidence="7" key="1">
    <citation type="submission" date="2010-05" db="EMBL/GenBank/DDBJ databases">
        <title>The complete genome of Truepera radiovictris DSM 17093.</title>
        <authorList>
            <consortium name="US DOE Joint Genome Institute (JGI-PGF)"/>
            <person name="Lucas S."/>
            <person name="Copeland A."/>
            <person name="Lapidus A."/>
            <person name="Glavina del Rio T."/>
            <person name="Dalin E."/>
            <person name="Tice H."/>
            <person name="Bruce D."/>
            <person name="Goodwin L."/>
            <person name="Pitluck S."/>
            <person name="Kyrpides N."/>
            <person name="Mavromatis K."/>
            <person name="Ovchinnikova G."/>
            <person name="Munk A.C."/>
            <person name="Detter J.C."/>
            <person name="Han C."/>
            <person name="Tapia R."/>
            <person name="Land M."/>
            <person name="Hauser L."/>
            <person name="Markowitz V."/>
            <person name="Cheng J.-F."/>
            <person name="Hugenholtz P."/>
            <person name="Woyke T."/>
            <person name="Wu D."/>
            <person name="Tindall B."/>
            <person name="Pomrenke H.G."/>
            <person name="Brambilla E."/>
            <person name="Klenk H.-P."/>
            <person name="Eisen J.A."/>
        </authorList>
    </citation>
    <scope>NUCLEOTIDE SEQUENCE [LARGE SCALE GENOMIC DNA]</scope>
    <source>
        <strain evidence="7">DSM 17093 / CIP 108686 / LMG 22925 / RQ-24</strain>
    </source>
</reference>
<dbReference type="PANTHER" id="PTHR43380">
    <property type="entry name" value="2-OXOISOVALERATE DEHYDROGENASE SUBUNIT ALPHA, MITOCHONDRIAL"/>
    <property type="match status" value="1"/>
</dbReference>
<dbReference type="Proteomes" id="UP000000379">
    <property type="component" value="Chromosome"/>
</dbReference>
<feature type="domain" description="Dehydrogenase E1 component" evidence="5">
    <location>
        <begin position="46"/>
        <end position="337"/>
    </location>
</feature>
<dbReference type="STRING" id="649638.Trad_0746"/>
<proteinExistence type="inferred from homology"/>
<keyword evidence="3 4" id="KW-0786">Thiamine pyrophosphate</keyword>